<dbReference type="NCBIfam" id="TIGR00666">
    <property type="entry name" value="PBP4"/>
    <property type="match status" value="1"/>
</dbReference>
<dbReference type="Gene3D" id="3.50.80.20">
    <property type="entry name" value="D-Ala-D-Ala carboxypeptidase C, peptidase S13"/>
    <property type="match status" value="1"/>
</dbReference>
<evidence type="ECO:0000313" key="3">
    <source>
        <dbReference type="EMBL" id="WMW81912.1"/>
    </source>
</evidence>
<sequence>MISITTLPAAADTFQLPRAVELQLKKSDLPATSLSVVIMPVAGERAVLSHQADRSFTPGSSIKLITSFVALDKLGPQFKWKTQFLSDAPIQNGVLKGNLYLRGGGDPNLTFDKFSLMLRALRQLGLQEIQGDLILDRNYFQPTRPELGAPAFDENPESYYNVIPDALLLHSNITGLAISNDNKERANEAGVNVQLLTPHDNLVIRNQLSLNNKPCSEWKSLWQTPTTRINEQAQIEMTLSGSFPKNCQASTYLNLVERNAYIASQFSALWKELGGSWQGKVFEGATPINANVIHERSSETLADTLRIINKNSDNAMARIVYLTIGAESLAARNFPETKQAAFAEIKNWFAQNGLSSEGIVFDNGAGLSRIERISANQMASVLKIAASSMWYPEFAASLPIAAVDGTMKNRLKSSTAEARARIKTGTLKNSLAVAGYVRDKQQVDWIVVAFINTADASAGRGRPVLDEIIEWIASGQENE</sequence>
<dbReference type="InterPro" id="IPR012338">
    <property type="entry name" value="Beta-lactam/transpept-like"/>
</dbReference>
<dbReference type="GO" id="GO:0009002">
    <property type="term" value="F:serine-type D-Ala-D-Ala carboxypeptidase activity"/>
    <property type="evidence" value="ECO:0007669"/>
    <property type="project" value="UniProtKB-EC"/>
</dbReference>
<dbReference type="RefSeq" id="WP_309483389.1">
    <property type="nucleotide sequence ID" value="NZ_CP133720.1"/>
</dbReference>
<dbReference type="Pfam" id="PF02113">
    <property type="entry name" value="Peptidase_S13"/>
    <property type="match status" value="1"/>
</dbReference>
<organism evidence="3 4">
    <name type="scientific">Undibacterium cyanobacteriorum</name>
    <dbReference type="NCBI Taxonomy" id="3073561"/>
    <lineage>
        <taxon>Bacteria</taxon>
        <taxon>Pseudomonadati</taxon>
        <taxon>Pseudomonadota</taxon>
        <taxon>Betaproteobacteria</taxon>
        <taxon>Burkholderiales</taxon>
        <taxon>Oxalobacteraceae</taxon>
        <taxon>Undibacterium</taxon>
    </lineage>
</organism>
<name>A0ABY9RNA4_9BURK</name>
<keyword evidence="3" id="KW-0645">Protease</keyword>
<reference evidence="3" key="1">
    <citation type="submission" date="2023-09" db="EMBL/GenBank/DDBJ databases">
        <title>Undibacterium sp. 20NA77.5 isolated from freshwater.</title>
        <authorList>
            <person name="Le V."/>
            <person name="Ko S.-R."/>
            <person name="Ahn C.-Y."/>
            <person name="Oh H.-M."/>
        </authorList>
    </citation>
    <scope>NUCLEOTIDE SEQUENCE</scope>
    <source>
        <strain evidence="3">20NA77.5</strain>
    </source>
</reference>
<dbReference type="SUPFAM" id="SSF56601">
    <property type="entry name" value="beta-lactamase/transpeptidase-like"/>
    <property type="match status" value="1"/>
</dbReference>
<dbReference type="Gene3D" id="3.40.710.10">
    <property type="entry name" value="DD-peptidase/beta-lactamase superfamily"/>
    <property type="match status" value="2"/>
</dbReference>
<keyword evidence="2 3" id="KW-0378">Hydrolase</keyword>
<evidence type="ECO:0000256" key="2">
    <source>
        <dbReference type="ARBA" id="ARBA00022801"/>
    </source>
</evidence>
<keyword evidence="4" id="KW-1185">Reference proteome</keyword>
<gene>
    <name evidence="3" type="primary">dacB</name>
    <name evidence="3" type="ORF">RF679_06410</name>
</gene>
<dbReference type="PANTHER" id="PTHR30023:SF0">
    <property type="entry name" value="PENICILLIN-SENSITIVE CARBOXYPEPTIDASE A"/>
    <property type="match status" value="1"/>
</dbReference>
<dbReference type="EMBL" id="CP133720">
    <property type="protein sequence ID" value="WMW81912.1"/>
    <property type="molecule type" value="Genomic_DNA"/>
</dbReference>
<dbReference type="Proteomes" id="UP001181355">
    <property type="component" value="Chromosome"/>
</dbReference>
<evidence type="ECO:0000313" key="4">
    <source>
        <dbReference type="Proteomes" id="UP001181355"/>
    </source>
</evidence>
<keyword evidence="3" id="KW-0121">Carboxypeptidase</keyword>
<comment type="similarity">
    <text evidence="1">Belongs to the peptidase S13 family.</text>
</comment>
<accession>A0ABY9RNA4</accession>
<proteinExistence type="inferred from homology"/>
<dbReference type="EC" id="3.4.16.4" evidence="3"/>
<protein>
    <submittedName>
        <fullName evidence="3">D-alanyl-D-alanine carboxypeptidase/D-alanyl-D-alanine-endopeptidase</fullName>
        <ecNumber evidence="3">3.4.16.4</ecNumber>
    </submittedName>
</protein>
<evidence type="ECO:0000256" key="1">
    <source>
        <dbReference type="ARBA" id="ARBA00006096"/>
    </source>
</evidence>
<dbReference type="PRINTS" id="PR00922">
    <property type="entry name" value="DADACBPTASE3"/>
</dbReference>
<dbReference type="PANTHER" id="PTHR30023">
    <property type="entry name" value="D-ALANYL-D-ALANINE CARBOXYPEPTIDASE"/>
    <property type="match status" value="1"/>
</dbReference>
<dbReference type="InterPro" id="IPR000667">
    <property type="entry name" value="Peptidase_S13"/>
</dbReference>